<dbReference type="InterPro" id="IPR040131">
    <property type="entry name" value="MnmG_N"/>
</dbReference>
<feature type="domain" description="MnmG N-terminal" evidence="11">
    <location>
        <begin position="5"/>
        <end position="369"/>
    </location>
</feature>
<keyword evidence="5 10" id="KW-0808">Transferase</keyword>
<comment type="similarity">
    <text evidence="10">Belongs to the MnmG family. TrmFO subfamily.</text>
</comment>
<keyword evidence="3 10" id="KW-0489">Methyltransferase</keyword>
<dbReference type="NCBIfam" id="TIGR00137">
    <property type="entry name" value="gid_trmFO"/>
    <property type="match status" value="1"/>
</dbReference>
<evidence type="ECO:0000256" key="5">
    <source>
        <dbReference type="ARBA" id="ARBA00022679"/>
    </source>
</evidence>
<dbReference type="OrthoDB" id="9803114at2"/>
<evidence type="ECO:0000256" key="6">
    <source>
        <dbReference type="ARBA" id="ARBA00022694"/>
    </source>
</evidence>
<dbReference type="InterPro" id="IPR002218">
    <property type="entry name" value="MnmG-rel"/>
</dbReference>
<evidence type="ECO:0000256" key="10">
    <source>
        <dbReference type="HAMAP-Rule" id="MF_01037"/>
    </source>
</evidence>
<evidence type="ECO:0000313" key="12">
    <source>
        <dbReference type="EMBL" id="THB61471.1"/>
    </source>
</evidence>
<keyword evidence="6 10" id="KW-0819">tRNA processing</keyword>
<evidence type="ECO:0000256" key="8">
    <source>
        <dbReference type="ARBA" id="ARBA00022857"/>
    </source>
</evidence>
<dbReference type="GO" id="GO:0030488">
    <property type="term" value="P:tRNA methylation"/>
    <property type="evidence" value="ECO:0007669"/>
    <property type="project" value="TreeGrafter"/>
</dbReference>
<proteinExistence type="inferred from homology"/>
<keyword evidence="4 10" id="KW-0285">Flavoprotein</keyword>
<comment type="catalytic activity">
    <reaction evidence="10">
        <text>uridine(54) in tRNA + (6R)-5,10-methylene-5,6,7,8-tetrahydrofolate + NADPH + H(+) = 5-methyluridine(54) in tRNA + (6S)-5,6,7,8-tetrahydrofolate + NADP(+)</text>
        <dbReference type="Rhea" id="RHEA:62372"/>
        <dbReference type="Rhea" id="RHEA-COMP:10167"/>
        <dbReference type="Rhea" id="RHEA-COMP:10193"/>
        <dbReference type="ChEBI" id="CHEBI:15378"/>
        <dbReference type="ChEBI" id="CHEBI:15636"/>
        <dbReference type="ChEBI" id="CHEBI:57453"/>
        <dbReference type="ChEBI" id="CHEBI:57783"/>
        <dbReference type="ChEBI" id="CHEBI:58349"/>
        <dbReference type="ChEBI" id="CHEBI:65315"/>
        <dbReference type="ChEBI" id="CHEBI:74447"/>
        <dbReference type="EC" id="2.1.1.74"/>
    </reaction>
</comment>
<dbReference type="GO" id="GO:0005829">
    <property type="term" value="C:cytosol"/>
    <property type="evidence" value="ECO:0007669"/>
    <property type="project" value="TreeGrafter"/>
</dbReference>
<dbReference type="Proteomes" id="UP000310506">
    <property type="component" value="Unassembled WGS sequence"/>
</dbReference>
<dbReference type="SUPFAM" id="SSF51905">
    <property type="entry name" value="FAD/NAD(P)-binding domain"/>
    <property type="match status" value="1"/>
</dbReference>
<dbReference type="GO" id="GO:0047151">
    <property type="term" value="F:tRNA (uracil(54)-C5)-methyltransferase activity, 5,10-methylenetetrahydrofolate-dependent"/>
    <property type="evidence" value="ECO:0007669"/>
    <property type="project" value="UniProtKB-UniRule"/>
</dbReference>
<dbReference type="InterPro" id="IPR036188">
    <property type="entry name" value="FAD/NAD-bd_sf"/>
</dbReference>
<comment type="cofactor">
    <cofactor evidence="1 10">
        <name>FAD</name>
        <dbReference type="ChEBI" id="CHEBI:57692"/>
    </cofactor>
</comment>
<reference evidence="12 13" key="1">
    <citation type="submission" date="2019-01" db="EMBL/GenBank/DDBJ databases">
        <title>Vagococcus silagei sp. nov. isolated from brewer's grain.</title>
        <authorList>
            <person name="Guu J.-R."/>
        </authorList>
    </citation>
    <scope>NUCLEOTIDE SEQUENCE [LARGE SCALE GENOMIC DNA]</scope>
    <source>
        <strain evidence="12 13">2B-2</strain>
    </source>
</reference>
<dbReference type="PANTHER" id="PTHR11806:SF2">
    <property type="entry name" value="METHYLENETETRAHYDROFOLATE--TRNA-(URACIL-5-)-METHYLTRANSFERASE TRMFO"/>
    <property type="match status" value="1"/>
</dbReference>
<evidence type="ECO:0000259" key="11">
    <source>
        <dbReference type="Pfam" id="PF01134"/>
    </source>
</evidence>
<dbReference type="AlphaFoldDB" id="A0A4S3B336"/>
<comment type="function">
    <text evidence="10">Catalyzes the folate-dependent formation of 5-methyl-uridine at position 54 (M-5-U54) in all tRNAs.</text>
</comment>
<dbReference type="InterPro" id="IPR020595">
    <property type="entry name" value="MnmG-rel_CS"/>
</dbReference>
<dbReference type="InterPro" id="IPR004417">
    <property type="entry name" value="TrmFO"/>
</dbReference>
<sequence>MTEKKVTVIGAGLAGSEAAWQVAEAGISVDLYEMRAIKKTPAHHTDKFAELVCTNSLRGNNLTNGAGLLKEEMRRLNSVIIDSADVNQVPAGGALAVDRELFSEYITEKVSNHPNVTVHHEEINEIPSDGITIIATGPLTSEGLAESIHEFTESDGLYFYDAAAPIIEKSSIDMNKVYLKSRYNKGEAAYLNCPMTKDEFYAFREALVNAEVAPLKSFEKEKFFEGCMPIEVMAARGEKTMTFGPLKPVGLEDPETGKRPYAVVQLRQDNAAASLYNIVGFQTHLKWGEQKRIIQMIPGLENAEIVRYGVMHRNTFMNSPELLNATYQTRKNENIFFAGQMTGVEGYVESAASGLLAGINAARLALGKEVVTFPVETAIGGMANYITHTSAKHFQPMNVNFGLFPELPERIRDKKTRYEAISKRALESLDEMIKTLD</sequence>
<evidence type="ECO:0000256" key="2">
    <source>
        <dbReference type="ARBA" id="ARBA00022490"/>
    </source>
</evidence>
<evidence type="ECO:0000256" key="9">
    <source>
        <dbReference type="ARBA" id="ARBA00023027"/>
    </source>
</evidence>
<dbReference type="PROSITE" id="PS01281">
    <property type="entry name" value="GIDA_2"/>
    <property type="match status" value="1"/>
</dbReference>
<evidence type="ECO:0000256" key="4">
    <source>
        <dbReference type="ARBA" id="ARBA00022630"/>
    </source>
</evidence>
<dbReference type="GO" id="GO:0050660">
    <property type="term" value="F:flavin adenine dinucleotide binding"/>
    <property type="evidence" value="ECO:0007669"/>
    <property type="project" value="UniProtKB-UniRule"/>
</dbReference>
<dbReference type="Pfam" id="PF01134">
    <property type="entry name" value="GIDA"/>
    <property type="match status" value="1"/>
</dbReference>
<evidence type="ECO:0000313" key="13">
    <source>
        <dbReference type="Proteomes" id="UP000310506"/>
    </source>
</evidence>
<dbReference type="FunFam" id="3.50.50.60:FF:000040">
    <property type="entry name" value="Methylenetetrahydrofolate--tRNA-(uracil-5-)-methyltransferase TrmFO"/>
    <property type="match status" value="1"/>
</dbReference>
<comment type="subcellular location">
    <subcellularLocation>
        <location evidence="10">Cytoplasm</location>
    </subcellularLocation>
</comment>
<dbReference type="EC" id="2.1.1.74" evidence="10"/>
<organism evidence="12 13">
    <name type="scientific">Vagococcus silagei</name>
    <dbReference type="NCBI Taxonomy" id="2508885"/>
    <lineage>
        <taxon>Bacteria</taxon>
        <taxon>Bacillati</taxon>
        <taxon>Bacillota</taxon>
        <taxon>Bacilli</taxon>
        <taxon>Lactobacillales</taxon>
        <taxon>Enterococcaceae</taxon>
        <taxon>Vagococcus</taxon>
    </lineage>
</organism>
<dbReference type="EMBL" id="SDGV01000011">
    <property type="protein sequence ID" value="THB61471.1"/>
    <property type="molecule type" value="Genomic_DNA"/>
</dbReference>
<dbReference type="PANTHER" id="PTHR11806">
    <property type="entry name" value="GLUCOSE INHIBITED DIVISION PROTEIN A"/>
    <property type="match status" value="1"/>
</dbReference>
<dbReference type="HAMAP" id="MF_01037">
    <property type="entry name" value="TrmFO"/>
    <property type="match status" value="1"/>
</dbReference>
<evidence type="ECO:0000256" key="1">
    <source>
        <dbReference type="ARBA" id="ARBA00001974"/>
    </source>
</evidence>
<comment type="catalytic activity">
    <reaction evidence="10">
        <text>uridine(54) in tRNA + (6R)-5,10-methylene-5,6,7,8-tetrahydrofolate + NADH + H(+) = 5-methyluridine(54) in tRNA + (6S)-5,6,7,8-tetrahydrofolate + NAD(+)</text>
        <dbReference type="Rhea" id="RHEA:16873"/>
        <dbReference type="Rhea" id="RHEA-COMP:10167"/>
        <dbReference type="Rhea" id="RHEA-COMP:10193"/>
        <dbReference type="ChEBI" id="CHEBI:15378"/>
        <dbReference type="ChEBI" id="CHEBI:15636"/>
        <dbReference type="ChEBI" id="CHEBI:57453"/>
        <dbReference type="ChEBI" id="CHEBI:57540"/>
        <dbReference type="ChEBI" id="CHEBI:57945"/>
        <dbReference type="ChEBI" id="CHEBI:65315"/>
        <dbReference type="ChEBI" id="CHEBI:74447"/>
        <dbReference type="EC" id="2.1.1.74"/>
    </reaction>
</comment>
<protein>
    <recommendedName>
        <fullName evidence="10">Methylenetetrahydrofolate--tRNA-(uracil-5-)-methyltransferase TrmFO</fullName>
        <ecNumber evidence="10">2.1.1.74</ecNumber>
    </recommendedName>
    <alternativeName>
        <fullName evidence="10">Folate-dependent tRNA (uracil-5-)-methyltransferase</fullName>
    </alternativeName>
    <alternativeName>
        <fullName evidence="10">Folate-dependent tRNA(M-5-U54)-methyltransferase</fullName>
    </alternativeName>
</protein>
<dbReference type="NCBIfam" id="NF003739">
    <property type="entry name" value="PRK05335.1"/>
    <property type="match status" value="1"/>
</dbReference>
<evidence type="ECO:0000256" key="7">
    <source>
        <dbReference type="ARBA" id="ARBA00022827"/>
    </source>
</evidence>
<dbReference type="GO" id="GO:0002098">
    <property type="term" value="P:tRNA wobble uridine modification"/>
    <property type="evidence" value="ECO:0007669"/>
    <property type="project" value="TreeGrafter"/>
</dbReference>
<dbReference type="Gene3D" id="3.50.50.60">
    <property type="entry name" value="FAD/NAD(P)-binding domain"/>
    <property type="match status" value="2"/>
</dbReference>
<evidence type="ECO:0000256" key="3">
    <source>
        <dbReference type="ARBA" id="ARBA00022603"/>
    </source>
</evidence>
<keyword evidence="9 10" id="KW-0520">NAD</keyword>
<feature type="binding site" evidence="10">
    <location>
        <begin position="10"/>
        <end position="15"/>
    </location>
    <ligand>
        <name>FAD</name>
        <dbReference type="ChEBI" id="CHEBI:57692"/>
    </ligand>
</feature>
<name>A0A4S3B336_9ENTE</name>
<accession>A0A4S3B336</accession>
<comment type="caution">
    <text evidence="12">The sequence shown here is derived from an EMBL/GenBank/DDBJ whole genome shotgun (WGS) entry which is preliminary data.</text>
</comment>
<dbReference type="FunFam" id="3.50.50.60:FF:000035">
    <property type="entry name" value="Methylenetetrahydrofolate--tRNA-(uracil-5-)-methyltransferase TrmFO"/>
    <property type="match status" value="1"/>
</dbReference>
<gene>
    <name evidence="10 12" type="primary">trmFO</name>
    <name evidence="12" type="ORF">ESZ54_04440</name>
</gene>
<keyword evidence="13" id="KW-1185">Reference proteome</keyword>
<keyword evidence="2 10" id="KW-0963">Cytoplasm</keyword>
<keyword evidence="7 10" id="KW-0274">FAD</keyword>
<keyword evidence="8 10" id="KW-0521">NADP</keyword>